<accession>A0A0A9A8B6</accession>
<dbReference type="EMBL" id="GBRH01251747">
    <property type="protein sequence ID" value="JAD46148.1"/>
    <property type="molecule type" value="Transcribed_RNA"/>
</dbReference>
<reference evidence="1" key="1">
    <citation type="submission" date="2014-09" db="EMBL/GenBank/DDBJ databases">
        <authorList>
            <person name="Magalhaes I.L.F."/>
            <person name="Oliveira U."/>
            <person name="Santos F.R."/>
            <person name="Vidigal T.H.D.A."/>
            <person name="Brescovit A.D."/>
            <person name="Santos A.J."/>
        </authorList>
    </citation>
    <scope>NUCLEOTIDE SEQUENCE</scope>
    <source>
        <tissue evidence="1">Shoot tissue taken approximately 20 cm above the soil surface</tissue>
    </source>
</reference>
<reference evidence="1" key="2">
    <citation type="journal article" date="2015" name="Data Brief">
        <title>Shoot transcriptome of the giant reed, Arundo donax.</title>
        <authorList>
            <person name="Barrero R.A."/>
            <person name="Guerrero F.D."/>
            <person name="Moolhuijzen P."/>
            <person name="Goolsby J.A."/>
            <person name="Tidwell J."/>
            <person name="Bellgard S.E."/>
            <person name="Bellgard M.I."/>
        </authorList>
    </citation>
    <scope>NUCLEOTIDE SEQUENCE</scope>
    <source>
        <tissue evidence="1">Shoot tissue taken approximately 20 cm above the soil surface</tissue>
    </source>
</reference>
<name>A0A0A9A8B6_ARUDO</name>
<organism evidence="1">
    <name type="scientific">Arundo donax</name>
    <name type="common">Giant reed</name>
    <name type="synonym">Donax arundinaceus</name>
    <dbReference type="NCBI Taxonomy" id="35708"/>
    <lineage>
        <taxon>Eukaryota</taxon>
        <taxon>Viridiplantae</taxon>
        <taxon>Streptophyta</taxon>
        <taxon>Embryophyta</taxon>
        <taxon>Tracheophyta</taxon>
        <taxon>Spermatophyta</taxon>
        <taxon>Magnoliopsida</taxon>
        <taxon>Liliopsida</taxon>
        <taxon>Poales</taxon>
        <taxon>Poaceae</taxon>
        <taxon>PACMAD clade</taxon>
        <taxon>Arundinoideae</taxon>
        <taxon>Arundineae</taxon>
        <taxon>Arundo</taxon>
    </lineage>
</organism>
<dbReference type="AlphaFoldDB" id="A0A0A9A8B6"/>
<evidence type="ECO:0000313" key="1">
    <source>
        <dbReference type="EMBL" id="JAD46148.1"/>
    </source>
</evidence>
<protein>
    <submittedName>
        <fullName evidence="1">Uncharacterized protein</fullName>
    </submittedName>
</protein>
<proteinExistence type="predicted"/>
<sequence>MIFMLPLLTIMINYYANLIC</sequence>